<accession>A0A1Y1YE98</accession>
<dbReference type="STRING" id="1231657.A0A1Y1YE98"/>
<reference evidence="1 2" key="1">
    <citation type="submission" date="2016-07" db="EMBL/GenBank/DDBJ databases">
        <title>Pervasive Adenine N6-methylation of Active Genes in Fungi.</title>
        <authorList>
            <consortium name="DOE Joint Genome Institute"/>
            <person name="Mondo S.J."/>
            <person name="Dannebaum R.O."/>
            <person name="Kuo R.C."/>
            <person name="Labutti K."/>
            <person name="Haridas S."/>
            <person name="Kuo A."/>
            <person name="Salamov A."/>
            <person name="Ahrendt S.R."/>
            <person name="Lipzen A."/>
            <person name="Sullivan W."/>
            <person name="Andreopoulos W.B."/>
            <person name="Clum A."/>
            <person name="Lindquist E."/>
            <person name="Daum C."/>
            <person name="Ramamoorthy G.K."/>
            <person name="Gryganskyi A."/>
            <person name="Culley D."/>
            <person name="Magnuson J.K."/>
            <person name="James T.Y."/>
            <person name="O'Malley M.A."/>
            <person name="Stajich J.E."/>
            <person name="Spatafora J.W."/>
            <person name="Visel A."/>
            <person name="Grigoriev I.V."/>
        </authorList>
    </citation>
    <scope>NUCLEOTIDE SEQUENCE [LARGE SCALE GENOMIC DNA]</scope>
    <source>
        <strain evidence="1 2">CBS 115471</strain>
    </source>
</reference>
<organism evidence="1 2">
    <name type="scientific">Clohesyomyces aquaticus</name>
    <dbReference type="NCBI Taxonomy" id="1231657"/>
    <lineage>
        <taxon>Eukaryota</taxon>
        <taxon>Fungi</taxon>
        <taxon>Dikarya</taxon>
        <taxon>Ascomycota</taxon>
        <taxon>Pezizomycotina</taxon>
        <taxon>Dothideomycetes</taxon>
        <taxon>Pleosporomycetidae</taxon>
        <taxon>Pleosporales</taxon>
        <taxon>Lindgomycetaceae</taxon>
        <taxon>Clohesyomyces</taxon>
    </lineage>
</organism>
<gene>
    <name evidence="1" type="ORF">BCR34DRAFT_184376</name>
</gene>
<evidence type="ECO:0000313" key="1">
    <source>
        <dbReference type="EMBL" id="ORX96288.1"/>
    </source>
</evidence>
<dbReference type="InterPro" id="IPR038883">
    <property type="entry name" value="AN11006-like"/>
</dbReference>
<sequence>MTVHTNRIPGPHCITPQAWRAMMRPRELTLPFSQGRFPFMILPKEIRDLIYQELLVADIPLQLINDRPLWPDLYGPPGKQLHSTILRLSKQVHYEASRVLYGNNTFYVSIDGGAVGSVEVVYTEDGTEIPLPPSVRRYIPLLRQVVIYSGVPSRCMTKLRCQWLLGLIELDIKQLFFFAMLFPNWQTFRMNEQLCEYWLTPVNGREIRQKHVWFPVKELGKMACAWWLVMKPQDGQRGNGFVSDGDEVVL</sequence>
<proteinExistence type="predicted"/>
<keyword evidence="2" id="KW-1185">Reference proteome</keyword>
<dbReference type="PANTHER" id="PTHR42085:SF2">
    <property type="entry name" value="F-BOX DOMAIN-CONTAINING PROTEIN"/>
    <property type="match status" value="1"/>
</dbReference>
<dbReference type="AlphaFoldDB" id="A0A1Y1YE98"/>
<comment type="caution">
    <text evidence="1">The sequence shown here is derived from an EMBL/GenBank/DDBJ whole genome shotgun (WGS) entry which is preliminary data.</text>
</comment>
<dbReference type="PANTHER" id="PTHR42085">
    <property type="entry name" value="F-BOX DOMAIN-CONTAINING PROTEIN"/>
    <property type="match status" value="1"/>
</dbReference>
<evidence type="ECO:0000313" key="2">
    <source>
        <dbReference type="Proteomes" id="UP000193144"/>
    </source>
</evidence>
<name>A0A1Y1YE98_9PLEO</name>
<dbReference type="Proteomes" id="UP000193144">
    <property type="component" value="Unassembled WGS sequence"/>
</dbReference>
<dbReference type="EMBL" id="MCFA01000260">
    <property type="protein sequence ID" value="ORX96288.1"/>
    <property type="molecule type" value="Genomic_DNA"/>
</dbReference>
<dbReference type="OrthoDB" id="62952at2759"/>
<protein>
    <submittedName>
        <fullName evidence="1">Uncharacterized protein</fullName>
    </submittedName>
</protein>